<dbReference type="AlphaFoldDB" id="A0A6A8SLY3"/>
<organism evidence="1 2">
    <name type="scientific">Turicibacter sanguinis</name>
    <dbReference type="NCBI Taxonomy" id="154288"/>
    <lineage>
        <taxon>Bacteria</taxon>
        <taxon>Bacillati</taxon>
        <taxon>Bacillota</taxon>
        <taxon>Erysipelotrichia</taxon>
        <taxon>Erysipelotrichales</taxon>
        <taxon>Turicibacteraceae</taxon>
        <taxon>Turicibacter</taxon>
    </lineage>
</organism>
<accession>A0A6A8SLY3</accession>
<gene>
    <name evidence="1" type="ORF">GMA92_05735</name>
</gene>
<dbReference type="EMBL" id="WMQE01000009">
    <property type="protein sequence ID" value="MTK20919.1"/>
    <property type="molecule type" value="Genomic_DNA"/>
</dbReference>
<protein>
    <submittedName>
        <fullName evidence="1">Uncharacterized protein</fullName>
    </submittedName>
</protein>
<proteinExistence type="predicted"/>
<sequence>MNGYNRCCGMMSPMRKEYLQPQMMYAMPATQQMPVKTEMVKVPETKETKCETKVPVMPQPQMMCPAPVMPQPQMCQTQMQCCPMPVHYETCCQVIEPTVCCMPEVHHHHRVEHVVPVVVKTVHHHHNHHDYVICKEEGMECHQYDHGLRNEDWCALAMQPQCPQQPKRPLC</sequence>
<reference evidence="1 2" key="1">
    <citation type="journal article" date="2019" name="Nat. Med.">
        <title>A library of human gut bacterial isolates paired with longitudinal multiomics data enables mechanistic microbiome research.</title>
        <authorList>
            <person name="Poyet M."/>
            <person name="Groussin M."/>
            <person name="Gibbons S.M."/>
            <person name="Avila-Pacheco J."/>
            <person name="Jiang X."/>
            <person name="Kearney S.M."/>
            <person name="Perrotta A.R."/>
            <person name="Berdy B."/>
            <person name="Zhao S."/>
            <person name="Lieberman T.D."/>
            <person name="Swanson P.K."/>
            <person name="Smith M."/>
            <person name="Roesemann S."/>
            <person name="Alexander J.E."/>
            <person name="Rich S.A."/>
            <person name="Livny J."/>
            <person name="Vlamakis H."/>
            <person name="Clish C."/>
            <person name="Bullock K."/>
            <person name="Deik A."/>
            <person name="Scott J."/>
            <person name="Pierce K.A."/>
            <person name="Xavier R.J."/>
            <person name="Alm E.J."/>
        </authorList>
    </citation>
    <scope>NUCLEOTIDE SEQUENCE [LARGE SCALE GENOMIC DNA]</scope>
    <source>
        <strain evidence="1 2">BIOML-A198</strain>
    </source>
</reference>
<name>A0A6A8SLY3_9FIRM</name>
<comment type="caution">
    <text evidence="1">The sequence shown here is derived from an EMBL/GenBank/DDBJ whole genome shotgun (WGS) entry which is preliminary data.</text>
</comment>
<evidence type="ECO:0000313" key="1">
    <source>
        <dbReference type="EMBL" id="MTK20919.1"/>
    </source>
</evidence>
<dbReference type="GeneID" id="60057460"/>
<dbReference type="OrthoDB" id="1655575at2"/>
<dbReference type="Proteomes" id="UP000487649">
    <property type="component" value="Unassembled WGS sequence"/>
</dbReference>
<evidence type="ECO:0000313" key="2">
    <source>
        <dbReference type="Proteomes" id="UP000487649"/>
    </source>
</evidence>
<dbReference type="RefSeq" id="WP_006785156.1">
    <property type="nucleotide sequence ID" value="NZ_CABJBH010000001.1"/>
</dbReference>